<organism evidence="2 3">
    <name type="scientific">Rhipicephalus sanguineus</name>
    <name type="common">Brown dog tick</name>
    <name type="synonym">Ixodes sanguineus</name>
    <dbReference type="NCBI Taxonomy" id="34632"/>
    <lineage>
        <taxon>Eukaryota</taxon>
        <taxon>Metazoa</taxon>
        <taxon>Ecdysozoa</taxon>
        <taxon>Arthropoda</taxon>
        <taxon>Chelicerata</taxon>
        <taxon>Arachnida</taxon>
        <taxon>Acari</taxon>
        <taxon>Parasitiformes</taxon>
        <taxon>Ixodida</taxon>
        <taxon>Ixodoidea</taxon>
        <taxon>Ixodidae</taxon>
        <taxon>Rhipicephalinae</taxon>
        <taxon>Rhipicephalus</taxon>
        <taxon>Rhipicephalus</taxon>
    </lineage>
</organism>
<proteinExistence type="predicted"/>
<comment type="caution">
    <text evidence="2">The sequence shown here is derived from an EMBL/GenBank/DDBJ whole genome shotgun (WGS) entry which is preliminary data.</text>
</comment>
<reference evidence="2" key="2">
    <citation type="submission" date="2021-09" db="EMBL/GenBank/DDBJ databases">
        <authorList>
            <person name="Jia N."/>
            <person name="Wang J."/>
            <person name="Shi W."/>
            <person name="Du L."/>
            <person name="Sun Y."/>
            <person name="Zhan W."/>
            <person name="Jiang J."/>
            <person name="Wang Q."/>
            <person name="Zhang B."/>
            <person name="Ji P."/>
            <person name="Sakyi L.B."/>
            <person name="Cui X."/>
            <person name="Yuan T."/>
            <person name="Jiang B."/>
            <person name="Yang W."/>
            <person name="Lam T.T.-Y."/>
            <person name="Chang Q."/>
            <person name="Ding S."/>
            <person name="Wang X."/>
            <person name="Zhu J."/>
            <person name="Ruan X."/>
            <person name="Zhao L."/>
            <person name="Wei J."/>
            <person name="Que T."/>
            <person name="Du C."/>
            <person name="Cheng J."/>
            <person name="Dai P."/>
            <person name="Han X."/>
            <person name="Huang E."/>
            <person name="Gao Y."/>
            <person name="Liu J."/>
            <person name="Shao H."/>
            <person name="Ye R."/>
            <person name="Li L."/>
            <person name="Wei W."/>
            <person name="Wang X."/>
            <person name="Wang C."/>
            <person name="Huo Q."/>
            <person name="Li W."/>
            <person name="Guo W."/>
            <person name="Chen H."/>
            <person name="Chen S."/>
            <person name="Zhou L."/>
            <person name="Zhou L."/>
            <person name="Ni X."/>
            <person name="Tian J."/>
            <person name="Zhou Y."/>
            <person name="Sheng Y."/>
            <person name="Liu T."/>
            <person name="Pan Y."/>
            <person name="Xia L."/>
            <person name="Li J."/>
            <person name="Zhao F."/>
            <person name="Cao W."/>
        </authorList>
    </citation>
    <scope>NUCLEOTIDE SEQUENCE</scope>
    <source>
        <strain evidence="2">Rsan-2018</strain>
        <tissue evidence="2">Larvae</tissue>
    </source>
</reference>
<gene>
    <name evidence="2" type="ORF">HPB52_023371</name>
</gene>
<reference evidence="2" key="1">
    <citation type="journal article" date="2020" name="Cell">
        <title>Large-Scale Comparative Analyses of Tick Genomes Elucidate Their Genetic Diversity and Vector Capacities.</title>
        <authorList>
            <consortium name="Tick Genome and Microbiome Consortium (TIGMIC)"/>
            <person name="Jia N."/>
            <person name="Wang J."/>
            <person name="Shi W."/>
            <person name="Du L."/>
            <person name="Sun Y."/>
            <person name="Zhan W."/>
            <person name="Jiang J.F."/>
            <person name="Wang Q."/>
            <person name="Zhang B."/>
            <person name="Ji P."/>
            <person name="Bell-Sakyi L."/>
            <person name="Cui X.M."/>
            <person name="Yuan T.T."/>
            <person name="Jiang B.G."/>
            <person name="Yang W.F."/>
            <person name="Lam T.T."/>
            <person name="Chang Q.C."/>
            <person name="Ding S.J."/>
            <person name="Wang X.J."/>
            <person name="Zhu J.G."/>
            <person name="Ruan X.D."/>
            <person name="Zhao L."/>
            <person name="Wei J.T."/>
            <person name="Ye R.Z."/>
            <person name="Que T.C."/>
            <person name="Du C.H."/>
            <person name="Zhou Y.H."/>
            <person name="Cheng J.X."/>
            <person name="Dai P.F."/>
            <person name="Guo W.B."/>
            <person name="Han X.H."/>
            <person name="Huang E.J."/>
            <person name="Li L.F."/>
            <person name="Wei W."/>
            <person name="Gao Y.C."/>
            <person name="Liu J.Z."/>
            <person name="Shao H.Z."/>
            <person name="Wang X."/>
            <person name="Wang C.C."/>
            <person name="Yang T.C."/>
            <person name="Huo Q.B."/>
            <person name="Li W."/>
            <person name="Chen H.Y."/>
            <person name="Chen S.E."/>
            <person name="Zhou L.G."/>
            <person name="Ni X.B."/>
            <person name="Tian J.H."/>
            <person name="Sheng Y."/>
            <person name="Liu T."/>
            <person name="Pan Y.S."/>
            <person name="Xia L.Y."/>
            <person name="Li J."/>
            <person name="Zhao F."/>
            <person name="Cao W.C."/>
        </authorList>
    </citation>
    <scope>NUCLEOTIDE SEQUENCE</scope>
    <source>
        <strain evidence="2">Rsan-2018</strain>
    </source>
</reference>
<dbReference type="AlphaFoldDB" id="A0A9D4QGD4"/>
<keyword evidence="3" id="KW-1185">Reference proteome</keyword>
<accession>A0A9D4QGD4</accession>
<evidence type="ECO:0000256" key="1">
    <source>
        <dbReference type="SAM" id="MobiDB-lite"/>
    </source>
</evidence>
<name>A0A9D4QGD4_RHISA</name>
<evidence type="ECO:0000313" key="2">
    <source>
        <dbReference type="EMBL" id="KAH7977058.1"/>
    </source>
</evidence>
<feature type="compositionally biased region" description="Basic and acidic residues" evidence="1">
    <location>
        <begin position="8"/>
        <end position="23"/>
    </location>
</feature>
<protein>
    <submittedName>
        <fullName evidence="2">Uncharacterized protein</fullName>
    </submittedName>
</protein>
<dbReference type="EMBL" id="JABSTV010001246">
    <property type="protein sequence ID" value="KAH7977058.1"/>
    <property type="molecule type" value="Genomic_DNA"/>
</dbReference>
<feature type="region of interest" description="Disordered" evidence="1">
    <location>
        <begin position="1"/>
        <end position="41"/>
    </location>
</feature>
<dbReference type="Proteomes" id="UP000821837">
    <property type="component" value="Chromosome 10"/>
</dbReference>
<sequence length="123" mass="13795">MSRYCHRVGADAQKKKTRDERSSPKPKKAPPQWAEQSLVSSDAAAVQERRRRLVVWRSTSMRSKRVPRSAGRVPTLGAARVLLKQKTSPFRTIVIICLHMFKPFDQCTSASRKKNCSKGASAA</sequence>
<evidence type="ECO:0000313" key="3">
    <source>
        <dbReference type="Proteomes" id="UP000821837"/>
    </source>
</evidence>